<dbReference type="EMBL" id="LAZR01020443">
    <property type="protein sequence ID" value="KKL88866.1"/>
    <property type="molecule type" value="Genomic_DNA"/>
</dbReference>
<dbReference type="CDD" id="cd18098">
    <property type="entry name" value="SpoU-like"/>
    <property type="match status" value="1"/>
</dbReference>
<dbReference type="PANTHER" id="PTHR42786:SF6">
    <property type="entry name" value="TRNA_RRNA METHYLTRANSFERASE SPOU TYPE DOMAIN-CONTAINING PROTEIN"/>
    <property type="match status" value="1"/>
</dbReference>
<dbReference type="GO" id="GO:0003723">
    <property type="term" value="F:RNA binding"/>
    <property type="evidence" value="ECO:0007669"/>
    <property type="project" value="InterPro"/>
</dbReference>
<dbReference type="InterPro" id="IPR001537">
    <property type="entry name" value="SpoU_MeTrfase"/>
</dbReference>
<gene>
    <name evidence="6" type="ORF">LCGC14_1920460</name>
</gene>
<evidence type="ECO:0000256" key="2">
    <source>
        <dbReference type="ARBA" id="ARBA00022603"/>
    </source>
</evidence>
<dbReference type="InterPro" id="IPR029026">
    <property type="entry name" value="tRNA_m1G_MTases_N"/>
</dbReference>
<organism evidence="6">
    <name type="scientific">marine sediment metagenome</name>
    <dbReference type="NCBI Taxonomy" id="412755"/>
    <lineage>
        <taxon>unclassified sequences</taxon>
        <taxon>metagenomes</taxon>
        <taxon>ecological metagenomes</taxon>
    </lineage>
</organism>
<protein>
    <recommendedName>
        <fullName evidence="5">tRNA/rRNA methyltransferase SpoU type domain-containing protein</fullName>
    </recommendedName>
</protein>
<keyword evidence="4" id="KW-0949">S-adenosyl-L-methionine</keyword>
<name>A0A0F9GEB8_9ZZZZ</name>
<keyword evidence="2" id="KW-0489">Methyltransferase</keyword>
<reference evidence="6" key="1">
    <citation type="journal article" date="2015" name="Nature">
        <title>Complex archaea that bridge the gap between prokaryotes and eukaryotes.</title>
        <authorList>
            <person name="Spang A."/>
            <person name="Saw J.H."/>
            <person name="Jorgensen S.L."/>
            <person name="Zaremba-Niedzwiedzka K."/>
            <person name="Martijn J."/>
            <person name="Lind A.E."/>
            <person name="van Eijk R."/>
            <person name="Schleper C."/>
            <person name="Guy L."/>
            <person name="Ettema T.J."/>
        </authorList>
    </citation>
    <scope>NUCLEOTIDE SEQUENCE</scope>
</reference>
<evidence type="ECO:0000256" key="3">
    <source>
        <dbReference type="ARBA" id="ARBA00022679"/>
    </source>
</evidence>
<proteinExistence type="inferred from homology"/>
<keyword evidence="3" id="KW-0808">Transferase</keyword>
<dbReference type="AlphaFoldDB" id="A0A0F9GEB8"/>
<dbReference type="GO" id="GO:0002128">
    <property type="term" value="P:tRNA nucleoside ribose methylation"/>
    <property type="evidence" value="ECO:0007669"/>
    <property type="project" value="TreeGrafter"/>
</dbReference>
<evidence type="ECO:0000256" key="1">
    <source>
        <dbReference type="ARBA" id="ARBA00007228"/>
    </source>
</evidence>
<dbReference type="InterPro" id="IPR004384">
    <property type="entry name" value="RNA_MeTrfase_TrmJ/LasT"/>
</dbReference>
<evidence type="ECO:0000313" key="6">
    <source>
        <dbReference type="EMBL" id="KKL88866.1"/>
    </source>
</evidence>
<evidence type="ECO:0000259" key="5">
    <source>
        <dbReference type="Pfam" id="PF00588"/>
    </source>
</evidence>
<dbReference type="SUPFAM" id="SSF75217">
    <property type="entry name" value="alpha/beta knot"/>
    <property type="match status" value="1"/>
</dbReference>
<comment type="similarity">
    <text evidence="1">Belongs to the class IV-like SAM-binding methyltransferase superfamily. RNA methyltransferase TrmH family.</text>
</comment>
<dbReference type="GO" id="GO:0008173">
    <property type="term" value="F:RNA methyltransferase activity"/>
    <property type="evidence" value="ECO:0007669"/>
    <property type="project" value="InterPro"/>
</dbReference>
<feature type="domain" description="tRNA/rRNA methyltransferase SpoU type" evidence="5">
    <location>
        <begin position="10"/>
        <end position="139"/>
    </location>
</feature>
<sequence length="144" mass="16129">MRRGYFGIGIYHTKMEVNIGTLWRSAQQLGAAFIFTIGRRYKKQSSDTSKAYLHLPLYHYLDWDEFKSHMPKNCLTVAVEMGGTALSSFAHPERAIYILGAEDNGLPDVIVDDCNMLVSLEAINIPSYNVAVAGSIVMYSRLFG</sequence>
<comment type="caution">
    <text evidence="6">The sequence shown here is derived from an EMBL/GenBank/DDBJ whole genome shotgun (WGS) entry which is preliminary data.</text>
</comment>
<dbReference type="InterPro" id="IPR029028">
    <property type="entry name" value="Alpha/beta_knot_MTases"/>
</dbReference>
<dbReference type="PANTHER" id="PTHR42786">
    <property type="entry name" value="TRNA/RRNA METHYLTRANSFERASE"/>
    <property type="match status" value="1"/>
</dbReference>
<evidence type="ECO:0000256" key="4">
    <source>
        <dbReference type="ARBA" id="ARBA00022691"/>
    </source>
</evidence>
<dbReference type="Pfam" id="PF00588">
    <property type="entry name" value="SpoU_methylase"/>
    <property type="match status" value="1"/>
</dbReference>
<dbReference type="Gene3D" id="3.40.1280.10">
    <property type="match status" value="1"/>
</dbReference>
<dbReference type="GO" id="GO:0005829">
    <property type="term" value="C:cytosol"/>
    <property type="evidence" value="ECO:0007669"/>
    <property type="project" value="TreeGrafter"/>
</dbReference>
<accession>A0A0F9GEB8</accession>